<gene>
    <name evidence="1" type="ORF">NSPZN2_30443</name>
</gene>
<evidence type="ECO:0000313" key="2">
    <source>
        <dbReference type="Proteomes" id="UP000675880"/>
    </source>
</evidence>
<dbReference type="EMBL" id="CAJNBJ010000016">
    <property type="protein sequence ID" value="CAE6756780.1"/>
    <property type="molecule type" value="Genomic_DNA"/>
</dbReference>
<name>A0ABM8RJQ2_9BACT</name>
<evidence type="ECO:0000313" key="1">
    <source>
        <dbReference type="EMBL" id="CAE6756780.1"/>
    </source>
</evidence>
<organism evidence="1 2">
    <name type="scientific">Nitrospira defluvii</name>
    <dbReference type="NCBI Taxonomy" id="330214"/>
    <lineage>
        <taxon>Bacteria</taxon>
        <taxon>Pseudomonadati</taxon>
        <taxon>Nitrospirota</taxon>
        <taxon>Nitrospiria</taxon>
        <taxon>Nitrospirales</taxon>
        <taxon>Nitrospiraceae</taxon>
        <taxon>Nitrospira</taxon>
    </lineage>
</organism>
<keyword evidence="2" id="KW-1185">Reference proteome</keyword>
<accession>A0ABM8RJQ2</accession>
<protein>
    <recommendedName>
        <fullName evidence="3">Transposase</fullName>
    </recommendedName>
</protein>
<dbReference type="Proteomes" id="UP000675880">
    <property type="component" value="Unassembled WGS sequence"/>
</dbReference>
<reference evidence="1 2" key="1">
    <citation type="submission" date="2021-02" db="EMBL/GenBank/DDBJ databases">
        <authorList>
            <person name="Han P."/>
        </authorList>
    </citation>
    <scope>NUCLEOTIDE SEQUENCE [LARGE SCALE GENOMIC DNA]</scope>
    <source>
        <strain evidence="1">Candidatus Nitrospira sp. ZN2</strain>
    </source>
</reference>
<comment type="caution">
    <text evidence="1">The sequence shown here is derived from an EMBL/GenBank/DDBJ whole genome shotgun (WGS) entry which is preliminary data.</text>
</comment>
<proteinExistence type="predicted"/>
<sequence>MGAFHVTAGVGAGTAGGLTNLIDQHRFEAGNVGVRKLAVDAVVGGHAAHEVIHDCGDSGFTAQAVVERFLRCGCAGWCRTHAVAG</sequence>
<evidence type="ECO:0008006" key="3">
    <source>
        <dbReference type="Google" id="ProtNLM"/>
    </source>
</evidence>